<comment type="caution">
    <text evidence="9">The sequence shown here is derived from an EMBL/GenBank/DDBJ whole genome shotgun (WGS) entry which is preliminary data.</text>
</comment>
<keyword evidence="3" id="KW-0732">Signal</keyword>
<dbReference type="Gene3D" id="6.10.140.730">
    <property type="match status" value="1"/>
</dbReference>
<reference evidence="9 10" key="1">
    <citation type="journal article" date="2016" name="Nat. Commun.">
        <title>Thousands of microbial genomes shed light on interconnected biogeochemical processes in an aquifer system.</title>
        <authorList>
            <person name="Anantharaman K."/>
            <person name="Brown C.T."/>
            <person name="Hug L.A."/>
            <person name="Sharon I."/>
            <person name="Castelle C.J."/>
            <person name="Probst A.J."/>
            <person name="Thomas B.C."/>
            <person name="Singh A."/>
            <person name="Wilkins M.J."/>
            <person name="Karaoz U."/>
            <person name="Brodie E.L."/>
            <person name="Williams K.H."/>
            <person name="Hubbard S.S."/>
            <person name="Banfield J.F."/>
        </authorList>
    </citation>
    <scope>NUCLEOTIDE SEQUENCE [LARGE SCALE GENOMIC DNA]</scope>
</reference>
<dbReference type="AlphaFoldDB" id="A0A1F4S164"/>
<dbReference type="InterPro" id="IPR051909">
    <property type="entry name" value="MFP_Cation_Efflux"/>
</dbReference>
<protein>
    <recommendedName>
        <fullName evidence="11">RND efflux pump membrane fusion protein barrel-sandwich domain-containing protein</fullName>
    </recommendedName>
</protein>
<dbReference type="Proteomes" id="UP000177905">
    <property type="component" value="Unassembled WGS sequence"/>
</dbReference>
<dbReference type="InterPro" id="IPR032693">
    <property type="entry name" value="YtkA-like_dom"/>
</dbReference>
<evidence type="ECO:0008006" key="11">
    <source>
        <dbReference type="Google" id="ProtNLM"/>
    </source>
</evidence>
<evidence type="ECO:0000256" key="5">
    <source>
        <dbReference type="SAM" id="Phobius"/>
    </source>
</evidence>
<dbReference type="Gene3D" id="2.40.420.20">
    <property type="match status" value="1"/>
</dbReference>
<feature type="domain" description="CusB-like beta-barrel" evidence="8">
    <location>
        <begin position="273"/>
        <end position="344"/>
    </location>
</feature>
<keyword evidence="2" id="KW-0813">Transport</keyword>
<accession>A0A1F4S164</accession>
<dbReference type="GO" id="GO:0015679">
    <property type="term" value="P:plasma membrane copper ion transport"/>
    <property type="evidence" value="ECO:0007669"/>
    <property type="project" value="TreeGrafter"/>
</dbReference>
<evidence type="ECO:0000259" key="6">
    <source>
        <dbReference type="Pfam" id="PF13115"/>
    </source>
</evidence>
<evidence type="ECO:0000313" key="10">
    <source>
        <dbReference type="Proteomes" id="UP000177905"/>
    </source>
</evidence>
<name>A0A1F4S164_UNCSA</name>
<comment type="similarity">
    <text evidence="1">Belongs to the membrane fusion protein (MFP) (TC 8.A.1) family.</text>
</comment>
<dbReference type="PANTHER" id="PTHR30097:SF15">
    <property type="entry name" value="CATION EFFLUX SYSTEM PROTEIN CUSB"/>
    <property type="match status" value="1"/>
</dbReference>
<evidence type="ECO:0000256" key="3">
    <source>
        <dbReference type="ARBA" id="ARBA00022729"/>
    </source>
</evidence>
<evidence type="ECO:0000313" key="9">
    <source>
        <dbReference type="EMBL" id="OGC13473.1"/>
    </source>
</evidence>
<evidence type="ECO:0000256" key="2">
    <source>
        <dbReference type="ARBA" id="ARBA00022448"/>
    </source>
</evidence>
<feature type="domain" description="CusB-like three alpha-helical bundle" evidence="7">
    <location>
        <begin position="213"/>
        <end position="260"/>
    </location>
</feature>
<dbReference type="Pfam" id="PF25954">
    <property type="entry name" value="Beta-barrel_RND_2"/>
    <property type="match status" value="1"/>
</dbReference>
<proteinExistence type="inferred from homology"/>
<gene>
    <name evidence="9" type="ORF">A2290_07270</name>
</gene>
<dbReference type="EMBL" id="MEUA01000054">
    <property type="protein sequence ID" value="OGC13473.1"/>
    <property type="molecule type" value="Genomic_DNA"/>
</dbReference>
<evidence type="ECO:0000259" key="8">
    <source>
        <dbReference type="Pfam" id="PF25954"/>
    </source>
</evidence>
<evidence type="ECO:0000259" key="7">
    <source>
        <dbReference type="Pfam" id="PF25869"/>
    </source>
</evidence>
<dbReference type="FunFam" id="2.40.420.20:FF:000003">
    <property type="entry name" value="Cation efflux system protein cusB"/>
    <property type="match status" value="1"/>
</dbReference>
<dbReference type="FunFam" id="2.40.30.170:FF:000010">
    <property type="entry name" value="Efflux RND transporter periplasmic adaptor subunit"/>
    <property type="match status" value="1"/>
</dbReference>
<keyword evidence="5" id="KW-1133">Transmembrane helix</keyword>
<feature type="transmembrane region" description="Helical" evidence="5">
    <location>
        <begin position="20"/>
        <end position="39"/>
    </location>
</feature>
<evidence type="ECO:0000256" key="4">
    <source>
        <dbReference type="ARBA" id="ARBA00023065"/>
    </source>
</evidence>
<dbReference type="Pfam" id="PF13115">
    <property type="entry name" value="YtkA"/>
    <property type="match status" value="1"/>
</dbReference>
<feature type="domain" description="YtkA-like" evidence="6">
    <location>
        <begin position="49"/>
        <end position="130"/>
    </location>
</feature>
<dbReference type="PANTHER" id="PTHR30097">
    <property type="entry name" value="CATION EFFLUX SYSTEM PROTEIN CUSB"/>
    <property type="match status" value="1"/>
</dbReference>
<dbReference type="InterPro" id="IPR058791">
    <property type="entry name" value="3HB_CusB"/>
</dbReference>
<dbReference type="GO" id="GO:0046914">
    <property type="term" value="F:transition metal ion binding"/>
    <property type="evidence" value="ECO:0007669"/>
    <property type="project" value="TreeGrafter"/>
</dbReference>
<dbReference type="GO" id="GO:0030288">
    <property type="term" value="C:outer membrane-bounded periplasmic space"/>
    <property type="evidence" value="ECO:0007669"/>
    <property type="project" value="TreeGrafter"/>
</dbReference>
<organism evidence="9 10">
    <name type="scientific">candidate division WOR-1 bacterium RIFOXYB2_FULL_36_35</name>
    <dbReference type="NCBI Taxonomy" id="1802578"/>
    <lineage>
        <taxon>Bacteria</taxon>
        <taxon>Bacillati</taxon>
        <taxon>Saganbacteria</taxon>
    </lineage>
</organism>
<keyword evidence="5" id="KW-0812">Transmembrane</keyword>
<sequence>MRYLVMREVAVSKRKGVSRYSLMLAMIFSFLLGVLILTGCAEKPQVFKIEDISLEISTNPSPPKVSDNTLSIKLIDSMGMPVKNAMIHINYGMPAMGGMPAMFAQTEATLHQDAYHAELSLSMDGTWNLNMEIHIPDKPHMALNFSITTGIKGITLKSETSKTMGTEEAQTMENMISVSKEEENIIGVETSSAIFRNLVKEIKTVGTVAYDPDLYVAQEEFISALELKDADLISASKKRLQVLGMSNSQIKVLENNGKSQSNLILPGTQAFVYATIYEYEYGLIKDGQNVEIESQAYKGEIFDGKIVSIPQVFDAMTRSVKVKIEVTNTLQKLKPEMFVNVTFKINLGKKLSVPEEAVINTGERSIVVVSDNQGNYNSRDVKVGEKVQGYYEIISGLRENDKVLISGNFLIDSESRLRSAVKGEHNH</sequence>
<dbReference type="GO" id="GO:0060003">
    <property type="term" value="P:copper ion export"/>
    <property type="evidence" value="ECO:0007669"/>
    <property type="project" value="TreeGrafter"/>
</dbReference>
<keyword evidence="5" id="KW-0472">Membrane</keyword>
<evidence type="ECO:0000256" key="1">
    <source>
        <dbReference type="ARBA" id="ARBA00009477"/>
    </source>
</evidence>
<keyword evidence="4" id="KW-0406">Ion transport</keyword>
<dbReference type="InterPro" id="IPR058792">
    <property type="entry name" value="Beta-barrel_RND_2"/>
</dbReference>
<dbReference type="Pfam" id="PF25869">
    <property type="entry name" value="3HB_CusB"/>
    <property type="match status" value="1"/>
</dbReference>
<dbReference type="Gene3D" id="2.40.30.170">
    <property type="match status" value="1"/>
</dbReference>